<dbReference type="InterPro" id="IPR011856">
    <property type="entry name" value="tRNA_endonuc-like_dom_sf"/>
</dbReference>
<dbReference type="Pfam" id="PF04471">
    <property type="entry name" value="Mrr_cat"/>
    <property type="match status" value="1"/>
</dbReference>
<dbReference type="InterPro" id="IPR011335">
    <property type="entry name" value="Restrct_endonuc-II-like"/>
</dbReference>
<keyword evidence="1" id="KW-0472">Membrane</keyword>
<reference evidence="4" key="1">
    <citation type="submission" date="2017-05" db="EMBL/GenBank/DDBJ databases">
        <title>Streptomyces olivochromogenes NBRC 3561 whole genome shotgun sequence.</title>
        <authorList>
            <person name="Dohra H."/>
            <person name="Kodani S."/>
        </authorList>
    </citation>
    <scope>NUCLEOTIDE SEQUENCE [LARGE SCALE GENOMIC DNA]</scope>
    <source>
        <strain evidence="4">NBRC 3561</strain>
    </source>
</reference>
<keyword evidence="3" id="KW-0540">Nuclease</keyword>
<evidence type="ECO:0000259" key="2">
    <source>
        <dbReference type="Pfam" id="PF04471"/>
    </source>
</evidence>
<dbReference type="InterPro" id="IPR052906">
    <property type="entry name" value="Type_IV_Methyl-Rstrct_Enzyme"/>
</dbReference>
<dbReference type="GO" id="GO:0003677">
    <property type="term" value="F:DNA binding"/>
    <property type="evidence" value="ECO:0007669"/>
    <property type="project" value="InterPro"/>
</dbReference>
<dbReference type="InterPro" id="IPR007560">
    <property type="entry name" value="Restrct_endonuc_IV_Mrr"/>
</dbReference>
<dbReference type="STRING" id="1963.AQJ27_44960"/>
<sequence>MTATHNTTRRTKRPTRTRYRRRLPRLGWWWAGIAITLMGIAKTWPVLTATTLALIGALLVLRAVRPRRLAPLIERINGLSFYRPALPARGRRTLDAFHRMTPARFERAIAELAQKDPSVTRATAVGQANDRGADVLVHLNDGRRILIQCKHHQDGNNVGSPVVQTTNGVYRDIHHCHAAAIVTTAGFTRAAVDTNAMLPQPIRLINGDALVQWANGGLPPWR</sequence>
<keyword evidence="4" id="KW-1185">Reference proteome</keyword>
<keyword evidence="1" id="KW-1133">Transmembrane helix</keyword>
<protein>
    <submittedName>
        <fullName evidence="3">Restriction endonuclease</fullName>
    </submittedName>
</protein>
<gene>
    <name evidence="3" type="ORF">SO3561_08873</name>
</gene>
<evidence type="ECO:0000313" key="3">
    <source>
        <dbReference type="EMBL" id="GAX57303.1"/>
    </source>
</evidence>
<dbReference type="PANTHER" id="PTHR30015">
    <property type="entry name" value="MRR RESTRICTION SYSTEM PROTEIN"/>
    <property type="match status" value="1"/>
</dbReference>
<comment type="caution">
    <text evidence="3">The sequence shown here is derived from an EMBL/GenBank/DDBJ whole genome shotgun (WGS) entry which is preliminary data.</text>
</comment>
<keyword evidence="3" id="KW-0255">Endonuclease</keyword>
<evidence type="ECO:0000313" key="4">
    <source>
        <dbReference type="Proteomes" id="UP000217446"/>
    </source>
</evidence>
<keyword evidence="3" id="KW-0378">Hydrolase</keyword>
<dbReference type="GO" id="GO:0009307">
    <property type="term" value="P:DNA restriction-modification system"/>
    <property type="evidence" value="ECO:0007669"/>
    <property type="project" value="InterPro"/>
</dbReference>
<dbReference type="SUPFAM" id="SSF52980">
    <property type="entry name" value="Restriction endonuclease-like"/>
    <property type="match status" value="1"/>
</dbReference>
<accession>A0A250VSW2</accession>
<dbReference type="EMBL" id="BDQI01000034">
    <property type="protein sequence ID" value="GAX57303.1"/>
    <property type="molecule type" value="Genomic_DNA"/>
</dbReference>
<dbReference type="GO" id="GO:0015666">
    <property type="term" value="F:restriction endodeoxyribonuclease activity"/>
    <property type="evidence" value="ECO:0007669"/>
    <property type="project" value="TreeGrafter"/>
</dbReference>
<feature type="domain" description="Restriction endonuclease type IV Mrr" evidence="2">
    <location>
        <begin position="98"/>
        <end position="213"/>
    </location>
</feature>
<keyword evidence="1" id="KW-0812">Transmembrane</keyword>
<dbReference type="PANTHER" id="PTHR30015:SF6">
    <property type="entry name" value="SLL1429 PROTEIN"/>
    <property type="match status" value="1"/>
</dbReference>
<proteinExistence type="predicted"/>
<dbReference type="Gene3D" id="3.40.1350.10">
    <property type="match status" value="1"/>
</dbReference>
<name>A0A250VSW2_STROL</name>
<dbReference type="Proteomes" id="UP000217446">
    <property type="component" value="Unassembled WGS sequence"/>
</dbReference>
<dbReference type="AlphaFoldDB" id="A0A250VSW2"/>
<organism evidence="3 4">
    <name type="scientific">Streptomyces olivochromogenes</name>
    <dbReference type="NCBI Taxonomy" id="1963"/>
    <lineage>
        <taxon>Bacteria</taxon>
        <taxon>Bacillati</taxon>
        <taxon>Actinomycetota</taxon>
        <taxon>Actinomycetes</taxon>
        <taxon>Kitasatosporales</taxon>
        <taxon>Streptomycetaceae</taxon>
        <taxon>Streptomyces</taxon>
    </lineage>
</organism>
<feature type="transmembrane region" description="Helical" evidence="1">
    <location>
        <begin position="23"/>
        <end position="40"/>
    </location>
</feature>
<dbReference type="RefSeq" id="WP_067382975.1">
    <property type="nucleotide sequence ID" value="NZ_BDQI01000034.1"/>
</dbReference>
<evidence type="ECO:0000256" key="1">
    <source>
        <dbReference type="SAM" id="Phobius"/>
    </source>
</evidence>